<keyword evidence="2" id="KW-0479">Metal-binding</keyword>
<accession>A0A841R885</accession>
<dbReference type="Pfam" id="PF13510">
    <property type="entry name" value="Fer2_4"/>
    <property type="match status" value="1"/>
</dbReference>
<evidence type="ECO:0000256" key="4">
    <source>
        <dbReference type="ARBA" id="ARBA00023004"/>
    </source>
</evidence>
<dbReference type="CDD" id="cd00207">
    <property type="entry name" value="fer2"/>
    <property type="match status" value="1"/>
</dbReference>
<reference evidence="8 9" key="1">
    <citation type="submission" date="2020-08" db="EMBL/GenBank/DDBJ databases">
        <title>Genomic Encyclopedia of Type Strains, Phase IV (KMG-IV): sequencing the most valuable type-strain genomes for metagenomic binning, comparative biology and taxonomic classification.</title>
        <authorList>
            <person name="Goeker M."/>
        </authorList>
    </citation>
    <scope>NUCLEOTIDE SEQUENCE [LARGE SCALE GENOMIC DNA]</scope>
    <source>
        <strain evidence="8 9">DSM 2461</strain>
    </source>
</reference>
<feature type="domain" description="2Fe-2S ferredoxin-type" evidence="6">
    <location>
        <begin position="2"/>
        <end position="80"/>
    </location>
</feature>
<dbReference type="GO" id="GO:0016020">
    <property type="term" value="C:membrane"/>
    <property type="evidence" value="ECO:0007669"/>
    <property type="project" value="InterPro"/>
</dbReference>
<feature type="domain" description="4Fe-4S ferredoxin-type" evidence="7">
    <location>
        <begin position="132"/>
        <end position="156"/>
    </location>
</feature>
<dbReference type="FunFam" id="3.10.20.740:FF:000003">
    <property type="entry name" value="Formate dehydrogenase subunit alpha"/>
    <property type="match status" value="1"/>
</dbReference>
<dbReference type="AlphaFoldDB" id="A0A841R885"/>
<dbReference type="GO" id="GO:0046872">
    <property type="term" value="F:metal ion binding"/>
    <property type="evidence" value="ECO:0007669"/>
    <property type="project" value="UniProtKB-KW"/>
</dbReference>
<dbReference type="Pfam" id="PF12838">
    <property type="entry name" value="Fer4_7"/>
    <property type="match status" value="1"/>
</dbReference>
<dbReference type="PANTHER" id="PTHR24960:SF84">
    <property type="entry name" value="HYDROGENASE SUBUNIT"/>
    <property type="match status" value="1"/>
</dbReference>
<dbReference type="Proteomes" id="UP000587760">
    <property type="component" value="Unassembled WGS sequence"/>
</dbReference>
<evidence type="ECO:0000256" key="5">
    <source>
        <dbReference type="ARBA" id="ARBA00023014"/>
    </source>
</evidence>
<gene>
    <name evidence="8" type="ORF">HNR50_000581</name>
</gene>
<dbReference type="InterPro" id="IPR017896">
    <property type="entry name" value="4Fe4S_Fe-S-bd"/>
</dbReference>
<keyword evidence="3" id="KW-0677">Repeat</keyword>
<dbReference type="GO" id="GO:0008137">
    <property type="term" value="F:NADH dehydrogenase (ubiquinone) activity"/>
    <property type="evidence" value="ECO:0007669"/>
    <property type="project" value="InterPro"/>
</dbReference>
<evidence type="ECO:0000313" key="9">
    <source>
        <dbReference type="Proteomes" id="UP000587760"/>
    </source>
</evidence>
<sequence>MNQISLTIDGKRIQCEEGLTILEAARSQGIDIPTICYHESLTPPGLCRQCVVEVKGARVLLPSCITEVKDGMVVETSSPRVMRARRTILEMLSASADLSEAPDLKKQIDTLQAQTERFKPKVPNIQEPLIDNPFYIRDYGKCILCGKCVQVCSEEVQLSYALTVAGRGFDSRIATFYNRPLPETSCVFCGNCIEVCPTGALKPRKEFENEI</sequence>
<dbReference type="Gene3D" id="3.10.20.740">
    <property type="match status" value="1"/>
</dbReference>
<keyword evidence="8" id="KW-0830">Ubiquinone</keyword>
<name>A0A841R885_9SPIO</name>
<proteinExistence type="predicted"/>
<dbReference type="FunFam" id="3.30.70.20:FF:000035">
    <property type="entry name" value="Iron hydrogenase 1"/>
    <property type="match status" value="1"/>
</dbReference>
<evidence type="ECO:0000259" key="6">
    <source>
        <dbReference type="PROSITE" id="PS51085"/>
    </source>
</evidence>
<dbReference type="EMBL" id="JACHGJ010000001">
    <property type="protein sequence ID" value="MBB6478948.1"/>
    <property type="molecule type" value="Genomic_DNA"/>
</dbReference>
<dbReference type="PANTHER" id="PTHR24960">
    <property type="entry name" value="PHOTOSYSTEM I IRON-SULFUR CENTER-RELATED"/>
    <property type="match status" value="1"/>
</dbReference>
<dbReference type="GO" id="GO:0042773">
    <property type="term" value="P:ATP synthesis coupled electron transport"/>
    <property type="evidence" value="ECO:0007669"/>
    <property type="project" value="InterPro"/>
</dbReference>
<dbReference type="RefSeq" id="WP_184743468.1">
    <property type="nucleotide sequence ID" value="NZ_JACHGJ010000001.1"/>
</dbReference>
<evidence type="ECO:0000256" key="3">
    <source>
        <dbReference type="ARBA" id="ARBA00022737"/>
    </source>
</evidence>
<keyword evidence="1" id="KW-0004">4Fe-4S</keyword>
<feature type="domain" description="4Fe-4S ferredoxin-type" evidence="7">
    <location>
        <begin position="178"/>
        <end position="206"/>
    </location>
</feature>
<dbReference type="PROSITE" id="PS51379">
    <property type="entry name" value="4FE4S_FER_2"/>
    <property type="match status" value="2"/>
</dbReference>
<dbReference type="InterPro" id="IPR017900">
    <property type="entry name" value="4Fe4S_Fe_S_CS"/>
</dbReference>
<dbReference type="SUPFAM" id="SSF54862">
    <property type="entry name" value="4Fe-4S ferredoxins"/>
    <property type="match status" value="1"/>
</dbReference>
<keyword evidence="9" id="KW-1185">Reference proteome</keyword>
<dbReference type="PROSITE" id="PS00198">
    <property type="entry name" value="4FE4S_FER_1"/>
    <property type="match status" value="1"/>
</dbReference>
<dbReference type="Gene3D" id="3.30.70.20">
    <property type="match status" value="1"/>
</dbReference>
<dbReference type="InterPro" id="IPR001041">
    <property type="entry name" value="2Fe-2S_ferredoxin-type"/>
</dbReference>
<evidence type="ECO:0000256" key="2">
    <source>
        <dbReference type="ARBA" id="ARBA00022723"/>
    </source>
</evidence>
<dbReference type="GO" id="GO:0051539">
    <property type="term" value="F:4 iron, 4 sulfur cluster binding"/>
    <property type="evidence" value="ECO:0007669"/>
    <property type="project" value="UniProtKB-KW"/>
</dbReference>
<organism evidence="8 9">
    <name type="scientific">Spirochaeta isovalerica</name>
    <dbReference type="NCBI Taxonomy" id="150"/>
    <lineage>
        <taxon>Bacteria</taxon>
        <taxon>Pseudomonadati</taxon>
        <taxon>Spirochaetota</taxon>
        <taxon>Spirochaetia</taxon>
        <taxon>Spirochaetales</taxon>
        <taxon>Spirochaetaceae</taxon>
        <taxon>Spirochaeta</taxon>
    </lineage>
</organism>
<dbReference type="PROSITE" id="PS51085">
    <property type="entry name" value="2FE2S_FER_2"/>
    <property type="match status" value="1"/>
</dbReference>
<dbReference type="SUPFAM" id="SSF54292">
    <property type="entry name" value="2Fe-2S ferredoxin-like"/>
    <property type="match status" value="1"/>
</dbReference>
<evidence type="ECO:0000256" key="1">
    <source>
        <dbReference type="ARBA" id="ARBA00022485"/>
    </source>
</evidence>
<dbReference type="InterPro" id="IPR000283">
    <property type="entry name" value="NADH_UbQ_OxRdtase_75kDa_su_CS"/>
</dbReference>
<dbReference type="PROSITE" id="PS00641">
    <property type="entry name" value="COMPLEX1_75K_1"/>
    <property type="match status" value="1"/>
</dbReference>
<keyword evidence="5" id="KW-0411">Iron-sulfur</keyword>
<evidence type="ECO:0000259" key="7">
    <source>
        <dbReference type="PROSITE" id="PS51379"/>
    </source>
</evidence>
<dbReference type="InterPro" id="IPR036010">
    <property type="entry name" value="2Fe-2S_ferredoxin-like_sf"/>
</dbReference>
<dbReference type="InterPro" id="IPR050157">
    <property type="entry name" value="PSI_iron-sulfur_center"/>
</dbReference>
<protein>
    <submittedName>
        <fullName evidence="8">NADH dehydrogenase/NADH:ubiquinone oxidoreductase subunit G</fullName>
    </submittedName>
</protein>
<evidence type="ECO:0000313" key="8">
    <source>
        <dbReference type="EMBL" id="MBB6478948.1"/>
    </source>
</evidence>
<comment type="caution">
    <text evidence="8">The sequence shown here is derived from an EMBL/GenBank/DDBJ whole genome shotgun (WGS) entry which is preliminary data.</text>
</comment>
<keyword evidence="4" id="KW-0408">Iron</keyword>